<accession>A0A377Q0H9</accession>
<evidence type="ECO:0000256" key="6">
    <source>
        <dbReference type="ARBA" id="ARBA00023026"/>
    </source>
</evidence>
<evidence type="ECO:0000256" key="4">
    <source>
        <dbReference type="ARBA" id="ARBA00022729"/>
    </source>
</evidence>
<keyword evidence="10" id="KW-0449">Lipoprotein</keyword>
<evidence type="ECO:0000313" key="13">
    <source>
        <dbReference type="Proteomes" id="UP000255269"/>
    </source>
</evidence>
<dbReference type="AlphaFoldDB" id="A0A377Q0H9"/>
<dbReference type="InterPro" id="IPR015957">
    <property type="entry name" value="CDtoxinA"/>
</dbReference>
<keyword evidence="6" id="KW-0843">Virulence</keyword>
<evidence type="ECO:0000313" key="12">
    <source>
        <dbReference type="EMBL" id="STQ88267.1"/>
    </source>
</evidence>
<comment type="subcellular location">
    <subcellularLocation>
        <location evidence="1">Cell outer membrane</location>
        <topology evidence="1">Lipid-anchor</topology>
    </subcellularLocation>
</comment>
<organism evidence="12 13">
    <name type="scientific">Helicobacter pullorum</name>
    <dbReference type="NCBI Taxonomy" id="35818"/>
    <lineage>
        <taxon>Bacteria</taxon>
        <taxon>Pseudomonadati</taxon>
        <taxon>Campylobacterota</taxon>
        <taxon>Epsilonproteobacteria</taxon>
        <taxon>Campylobacterales</taxon>
        <taxon>Helicobacteraceae</taxon>
        <taxon>Helicobacter</taxon>
    </lineage>
</organism>
<evidence type="ECO:0000256" key="3">
    <source>
        <dbReference type="ARBA" id="ARBA00022656"/>
    </source>
</evidence>
<dbReference type="Proteomes" id="UP000255269">
    <property type="component" value="Unassembled WGS sequence"/>
</dbReference>
<reference evidence="12 13" key="1">
    <citation type="submission" date="2018-06" db="EMBL/GenBank/DDBJ databases">
        <authorList>
            <consortium name="Pathogen Informatics"/>
            <person name="Doyle S."/>
        </authorList>
    </citation>
    <scope>NUCLEOTIDE SEQUENCE [LARGE SCALE GENOMIC DNA]</scope>
    <source>
        <strain evidence="12 13">NCTC13156</strain>
    </source>
</reference>
<evidence type="ECO:0000256" key="8">
    <source>
        <dbReference type="ARBA" id="ARBA00023139"/>
    </source>
</evidence>
<name>A0A377Q0H9_9HELI</name>
<dbReference type="GO" id="GO:0030246">
    <property type="term" value="F:carbohydrate binding"/>
    <property type="evidence" value="ECO:0007669"/>
    <property type="project" value="UniProtKB-KW"/>
</dbReference>
<dbReference type="SUPFAM" id="SSF50370">
    <property type="entry name" value="Ricin B-like lectins"/>
    <property type="match status" value="1"/>
</dbReference>
<evidence type="ECO:0000256" key="2">
    <source>
        <dbReference type="ARBA" id="ARBA00016112"/>
    </source>
</evidence>
<evidence type="ECO:0000256" key="9">
    <source>
        <dbReference type="ARBA" id="ARBA00023237"/>
    </source>
</evidence>
<evidence type="ECO:0000256" key="1">
    <source>
        <dbReference type="ARBA" id="ARBA00004459"/>
    </source>
</evidence>
<feature type="compositionally biased region" description="Low complexity" evidence="11">
    <location>
        <begin position="95"/>
        <end position="105"/>
    </location>
</feature>
<keyword evidence="3" id="KW-0800">Toxin</keyword>
<keyword evidence="9" id="KW-0998">Cell outer membrane</keyword>
<dbReference type="CDD" id="cd23414">
    <property type="entry name" value="beta-trefoil_Ricin_CdtA"/>
    <property type="match status" value="1"/>
</dbReference>
<dbReference type="InterPro" id="IPR003558">
    <property type="entry name" value="CDtoxinA/C"/>
</dbReference>
<keyword evidence="8" id="KW-0564">Palmitate</keyword>
<dbReference type="Gene3D" id="2.80.10.50">
    <property type="match status" value="1"/>
</dbReference>
<keyword evidence="7" id="KW-0472">Membrane</keyword>
<evidence type="ECO:0000256" key="11">
    <source>
        <dbReference type="SAM" id="MobiDB-lite"/>
    </source>
</evidence>
<dbReference type="RefSeq" id="WP_115056981.1">
    <property type="nucleotide sequence ID" value="NZ_UGJF01000001.1"/>
</dbReference>
<dbReference type="PRINTS" id="PR01387">
    <property type="entry name" value="CDTOXINA"/>
</dbReference>
<dbReference type="Pfam" id="PF03498">
    <property type="entry name" value="CDtoxinA"/>
    <property type="match status" value="1"/>
</dbReference>
<dbReference type="GO" id="GO:0090729">
    <property type="term" value="F:toxin activity"/>
    <property type="evidence" value="ECO:0007669"/>
    <property type="project" value="UniProtKB-KW"/>
</dbReference>
<evidence type="ECO:0000256" key="5">
    <source>
        <dbReference type="ARBA" id="ARBA00022734"/>
    </source>
</evidence>
<protein>
    <recommendedName>
        <fullName evidence="2">Cytolethal distending toxin subunit A</fullName>
    </recommendedName>
</protein>
<gene>
    <name evidence="12" type="primary">cdtA</name>
    <name evidence="12" type="ORF">NCTC13156_01104</name>
</gene>
<evidence type="ECO:0000256" key="10">
    <source>
        <dbReference type="ARBA" id="ARBA00023288"/>
    </source>
</evidence>
<keyword evidence="5" id="KW-0430">Lectin</keyword>
<keyword evidence="4" id="KW-0732">Signal</keyword>
<dbReference type="EMBL" id="UGJF01000001">
    <property type="protein sequence ID" value="STQ88267.1"/>
    <property type="molecule type" value="Genomic_DNA"/>
</dbReference>
<feature type="compositionally biased region" description="Polar residues" evidence="11">
    <location>
        <begin position="83"/>
        <end position="94"/>
    </location>
</feature>
<proteinExistence type="predicted"/>
<dbReference type="InterPro" id="IPR035992">
    <property type="entry name" value="Ricin_B-like_lectins"/>
</dbReference>
<sequence length="266" mass="29163">MKTFIMLGMVFVICFCGCGSKKPSQDIIPATTNGVDFGIGDTPMIPAESGISANEMMENPKLFAGPNIKEEAIKEFLKQTTTSLDNHSRNSQKPSNANNANSSRSRNLDTSDVITLLSGGGIALTVWATNPGNWLWGYPPFNSIEFGKARQWRILTRSNGKISFQNVQTGTCMSAYKNGVIHLPCRENNPSQLWNINPFSNRAIQLQNEATKTCLQTPVIRTKNFGSIFLAKCVTQQNPSSGNDNISQQWVITAPLTSTPPIFVID</sequence>
<dbReference type="GO" id="GO:0009279">
    <property type="term" value="C:cell outer membrane"/>
    <property type="evidence" value="ECO:0007669"/>
    <property type="project" value="UniProtKB-SubCell"/>
</dbReference>
<dbReference type="PROSITE" id="PS50231">
    <property type="entry name" value="RICIN_B_LECTIN"/>
    <property type="match status" value="1"/>
</dbReference>
<evidence type="ECO:0000256" key="7">
    <source>
        <dbReference type="ARBA" id="ARBA00023136"/>
    </source>
</evidence>
<feature type="region of interest" description="Disordered" evidence="11">
    <location>
        <begin position="83"/>
        <end position="106"/>
    </location>
</feature>